<dbReference type="Proteomes" id="UP001642409">
    <property type="component" value="Unassembled WGS sequence"/>
</dbReference>
<gene>
    <name evidence="1" type="ORF">HINF_LOCUS24</name>
    <name evidence="2" type="ORF">HINF_LOCUS57834</name>
</gene>
<protein>
    <submittedName>
        <fullName evidence="2">Hypothetical_protein</fullName>
    </submittedName>
</protein>
<reference evidence="2 3" key="2">
    <citation type="submission" date="2024-07" db="EMBL/GenBank/DDBJ databases">
        <authorList>
            <person name="Akdeniz Z."/>
        </authorList>
    </citation>
    <scope>NUCLEOTIDE SEQUENCE [LARGE SCALE GENOMIC DNA]</scope>
</reference>
<accession>A0AA86N3S6</accession>
<dbReference type="EMBL" id="CATOUU010000001">
    <property type="protein sequence ID" value="CAI9912379.1"/>
    <property type="molecule type" value="Genomic_DNA"/>
</dbReference>
<evidence type="ECO:0000313" key="2">
    <source>
        <dbReference type="EMBL" id="CAL6076741.1"/>
    </source>
</evidence>
<proteinExistence type="predicted"/>
<evidence type="ECO:0000313" key="3">
    <source>
        <dbReference type="Proteomes" id="UP001642409"/>
    </source>
</evidence>
<comment type="caution">
    <text evidence="1">The sequence shown here is derived from an EMBL/GenBank/DDBJ whole genome shotgun (WGS) entry which is preliminary data.</text>
</comment>
<organism evidence="1">
    <name type="scientific">Hexamita inflata</name>
    <dbReference type="NCBI Taxonomy" id="28002"/>
    <lineage>
        <taxon>Eukaryota</taxon>
        <taxon>Metamonada</taxon>
        <taxon>Diplomonadida</taxon>
        <taxon>Hexamitidae</taxon>
        <taxon>Hexamitinae</taxon>
        <taxon>Hexamita</taxon>
    </lineage>
</organism>
<dbReference type="EMBL" id="CAXDID020000321">
    <property type="protein sequence ID" value="CAL6076741.1"/>
    <property type="molecule type" value="Genomic_DNA"/>
</dbReference>
<keyword evidence="3" id="KW-1185">Reference proteome</keyword>
<name>A0AA86N3S6_9EUKA</name>
<reference evidence="1" key="1">
    <citation type="submission" date="2023-06" db="EMBL/GenBank/DDBJ databases">
        <authorList>
            <person name="Kurt Z."/>
        </authorList>
    </citation>
    <scope>NUCLEOTIDE SEQUENCE</scope>
</reference>
<evidence type="ECO:0000313" key="1">
    <source>
        <dbReference type="EMBL" id="CAI9912379.1"/>
    </source>
</evidence>
<dbReference type="AlphaFoldDB" id="A0AA86N3S6"/>
<sequence>MLLTYLSGNISQVKQDYTQLVSNLQQNVNVNIQSLQTSISTLSQKLTDNTNALDQRIALNYTSLLNQLKYNSTYLVNLIQSTNANTVGSLTSIINTLRADVNQKVYISSFNTLQADVNNKAYIWDLNSLRNTVNSKANAADVYNKDYINQQINNFNIKIASISASTVYLKSAGSKTECDSCGANGHSCGCQNIALYKVCSGSTCTSAV</sequence>